<dbReference type="Proteomes" id="UP000018721">
    <property type="component" value="Unassembled WGS sequence"/>
</dbReference>
<evidence type="ECO:0000313" key="1">
    <source>
        <dbReference type="EMBL" id="ETI53695.1"/>
    </source>
</evidence>
<dbReference type="EMBL" id="ANIZ01000650">
    <property type="protein sequence ID" value="ETI53695.1"/>
    <property type="molecule type" value="Genomic_DNA"/>
</dbReference>
<reference evidence="1 2" key="1">
    <citation type="submission" date="2013-11" db="EMBL/GenBank/DDBJ databases">
        <title>The Genome Sequence of Phytophthora parasitica P1569.</title>
        <authorList>
            <consortium name="The Broad Institute Genomics Platform"/>
            <person name="Russ C."/>
            <person name="Tyler B."/>
            <person name="Panabieres F."/>
            <person name="Shan W."/>
            <person name="Tripathy S."/>
            <person name="Grunwald N."/>
            <person name="Machado M."/>
            <person name="Johnson C.S."/>
            <person name="Arredondo F."/>
            <person name="Hong C."/>
            <person name="Coffey M."/>
            <person name="Young S.K."/>
            <person name="Zeng Q."/>
            <person name="Gargeya S."/>
            <person name="Fitzgerald M."/>
            <person name="Abouelleil A."/>
            <person name="Alvarado L."/>
            <person name="Chapman S.B."/>
            <person name="Gainer-Dewar J."/>
            <person name="Goldberg J."/>
            <person name="Griggs A."/>
            <person name="Gujja S."/>
            <person name="Hansen M."/>
            <person name="Howarth C."/>
            <person name="Imamovic A."/>
            <person name="Ireland A."/>
            <person name="Larimer J."/>
            <person name="McCowan C."/>
            <person name="Murphy C."/>
            <person name="Pearson M."/>
            <person name="Poon T.W."/>
            <person name="Priest M."/>
            <person name="Roberts A."/>
            <person name="Saif S."/>
            <person name="Shea T."/>
            <person name="Sykes S."/>
            <person name="Wortman J."/>
            <person name="Nusbaum C."/>
            <person name="Birren B."/>
        </authorList>
    </citation>
    <scope>NUCLEOTIDE SEQUENCE [LARGE SCALE GENOMIC DNA]</scope>
    <source>
        <strain evidence="1 2">P1569</strain>
    </source>
</reference>
<accession>V9FQC1</accession>
<evidence type="ECO:0000313" key="2">
    <source>
        <dbReference type="Proteomes" id="UP000018721"/>
    </source>
</evidence>
<organism evidence="1 2">
    <name type="scientific">Phytophthora nicotianae P1569</name>
    <dbReference type="NCBI Taxonomy" id="1317065"/>
    <lineage>
        <taxon>Eukaryota</taxon>
        <taxon>Sar</taxon>
        <taxon>Stramenopiles</taxon>
        <taxon>Oomycota</taxon>
        <taxon>Peronosporomycetes</taxon>
        <taxon>Peronosporales</taxon>
        <taxon>Peronosporaceae</taxon>
        <taxon>Phytophthora</taxon>
    </lineage>
</organism>
<gene>
    <name evidence="1" type="ORF">F443_03406</name>
</gene>
<dbReference type="HOGENOM" id="CLU_2113789_0_0_1"/>
<comment type="caution">
    <text evidence="1">The sequence shown here is derived from an EMBL/GenBank/DDBJ whole genome shotgun (WGS) entry which is preliminary data.</text>
</comment>
<name>V9FQC1_PHYNI</name>
<keyword evidence="2" id="KW-1185">Reference proteome</keyword>
<sequence>MHKAVFGLGAKPDELVLSLKQGEITIRVVLAIIKKAASWTELNSSRYSAQSVGFGGAMAFVKAESDRLVIKLMCRWMANAFEDYSMTFSSTCAEWPAEHRIIAWSPPRHALQCGK</sequence>
<protein>
    <submittedName>
        <fullName evidence="1">Uncharacterized protein</fullName>
    </submittedName>
</protein>
<dbReference type="AlphaFoldDB" id="V9FQC1"/>
<proteinExistence type="predicted"/>